<dbReference type="InterPro" id="IPR036890">
    <property type="entry name" value="HATPase_C_sf"/>
</dbReference>
<evidence type="ECO:0000256" key="1">
    <source>
        <dbReference type="ARBA" id="ARBA00000085"/>
    </source>
</evidence>
<feature type="transmembrane region" description="Helical" evidence="8">
    <location>
        <begin position="159"/>
        <end position="180"/>
    </location>
</feature>
<dbReference type="Pfam" id="PF02518">
    <property type="entry name" value="HATPase_c"/>
    <property type="match status" value="1"/>
</dbReference>
<dbReference type="InterPro" id="IPR005467">
    <property type="entry name" value="His_kinase_dom"/>
</dbReference>
<feature type="domain" description="Histidine kinase" evidence="9">
    <location>
        <begin position="225"/>
        <end position="432"/>
    </location>
</feature>
<dbReference type="InterPro" id="IPR003594">
    <property type="entry name" value="HATPase_dom"/>
</dbReference>
<reference evidence="10 11" key="1">
    <citation type="journal article" date="2019" name="Emerg. Microbes Infect.">
        <title>Comprehensive subspecies identification of 175 nontuberculous mycobacteria species based on 7547 genomic profiles.</title>
        <authorList>
            <person name="Matsumoto Y."/>
            <person name="Kinjo T."/>
            <person name="Motooka D."/>
            <person name="Nabeya D."/>
            <person name="Jung N."/>
            <person name="Uechi K."/>
            <person name="Horii T."/>
            <person name="Iida T."/>
            <person name="Fujita J."/>
            <person name="Nakamura S."/>
        </authorList>
    </citation>
    <scope>NUCLEOTIDE SEQUENCE [LARGE SCALE GENOMIC DNA]</scope>
    <source>
        <strain evidence="10 11">JCM 18565</strain>
    </source>
</reference>
<evidence type="ECO:0000313" key="11">
    <source>
        <dbReference type="Proteomes" id="UP000465240"/>
    </source>
</evidence>
<keyword evidence="7" id="KW-0902">Two-component regulatory system</keyword>
<dbReference type="Gene3D" id="3.30.565.10">
    <property type="entry name" value="Histidine kinase-like ATPase, C-terminal domain"/>
    <property type="match status" value="1"/>
</dbReference>
<comment type="catalytic activity">
    <reaction evidence="1">
        <text>ATP + protein L-histidine = ADP + protein N-phospho-L-histidine.</text>
        <dbReference type="EC" id="2.7.13.3"/>
    </reaction>
</comment>
<dbReference type="CDD" id="cd00082">
    <property type="entry name" value="HisKA"/>
    <property type="match status" value="1"/>
</dbReference>
<keyword evidence="6" id="KW-0418">Kinase</keyword>
<keyword evidence="8" id="KW-0812">Transmembrane</keyword>
<dbReference type="PANTHER" id="PTHR43711:SF1">
    <property type="entry name" value="HISTIDINE KINASE 1"/>
    <property type="match status" value="1"/>
</dbReference>
<proteinExistence type="predicted"/>
<dbReference type="EMBL" id="BLKX01000001">
    <property type="protein sequence ID" value="GFG80197.1"/>
    <property type="molecule type" value="Genomic_DNA"/>
</dbReference>
<dbReference type="PRINTS" id="PR00344">
    <property type="entry name" value="BCTRLSENSOR"/>
</dbReference>
<organism evidence="10 11">
    <name type="scientific">Mycobacterium paragordonae</name>
    <dbReference type="NCBI Taxonomy" id="1389713"/>
    <lineage>
        <taxon>Bacteria</taxon>
        <taxon>Bacillati</taxon>
        <taxon>Actinomycetota</taxon>
        <taxon>Actinomycetes</taxon>
        <taxon>Mycobacteriales</taxon>
        <taxon>Mycobacteriaceae</taxon>
        <taxon>Mycobacterium</taxon>
    </lineage>
</organism>
<evidence type="ECO:0000313" key="10">
    <source>
        <dbReference type="EMBL" id="GFG80197.1"/>
    </source>
</evidence>
<dbReference type="EC" id="2.7.13.3" evidence="3"/>
<evidence type="ECO:0000259" key="9">
    <source>
        <dbReference type="PROSITE" id="PS50109"/>
    </source>
</evidence>
<dbReference type="InterPro" id="IPR004358">
    <property type="entry name" value="Sig_transdc_His_kin-like_C"/>
</dbReference>
<feature type="transmembrane region" description="Helical" evidence="8">
    <location>
        <begin position="21"/>
        <end position="46"/>
    </location>
</feature>
<dbReference type="SUPFAM" id="SSF47384">
    <property type="entry name" value="Homodimeric domain of signal transducing histidine kinase"/>
    <property type="match status" value="1"/>
</dbReference>
<evidence type="ECO:0000256" key="7">
    <source>
        <dbReference type="ARBA" id="ARBA00023012"/>
    </source>
</evidence>
<dbReference type="InterPro" id="IPR050736">
    <property type="entry name" value="Sensor_HK_Regulatory"/>
</dbReference>
<dbReference type="InterPro" id="IPR003661">
    <property type="entry name" value="HisK_dim/P_dom"/>
</dbReference>
<dbReference type="PANTHER" id="PTHR43711">
    <property type="entry name" value="TWO-COMPONENT HISTIDINE KINASE"/>
    <property type="match status" value="1"/>
</dbReference>
<feature type="transmembrane region" description="Helical" evidence="8">
    <location>
        <begin position="52"/>
        <end position="70"/>
    </location>
</feature>
<keyword evidence="5" id="KW-0808">Transferase</keyword>
<accession>A0ABQ1C787</accession>
<dbReference type="PROSITE" id="PS50109">
    <property type="entry name" value="HIS_KIN"/>
    <property type="match status" value="1"/>
</dbReference>
<evidence type="ECO:0000256" key="3">
    <source>
        <dbReference type="ARBA" id="ARBA00012438"/>
    </source>
</evidence>
<feature type="transmembrane region" description="Helical" evidence="8">
    <location>
        <begin position="128"/>
        <end position="147"/>
    </location>
</feature>
<dbReference type="SUPFAM" id="SSF55874">
    <property type="entry name" value="ATPase domain of HSP90 chaperone/DNA topoisomerase II/histidine kinase"/>
    <property type="match status" value="1"/>
</dbReference>
<keyword evidence="11" id="KW-1185">Reference proteome</keyword>
<gene>
    <name evidence="10" type="ORF">MPRG_34730</name>
</gene>
<dbReference type="SMART" id="SM00388">
    <property type="entry name" value="HisKA"/>
    <property type="match status" value="1"/>
</dbReference>
<evidence type="ECO:0000256" key="2">
    <source>
        <dbReference type="ARBA" id="ARBA00004236"/>
    </source>
</evidence>
<keyword evidence="8" id="KW-0472">Membrane</keyword>
<dbReference type="SMART" id="SM00387">
    <property type="entry name" value="HATPase_c"/>
    <property type="match status" value="1"/>
</dbReference>
<keyword evidence="4" id="KW-0597">Phosphoprotein</keyword>
<evidence type="ECO:0000256" key="8">
    <source>
        <dbReference type="SAM" id="Phobius"/>
    </source>
</evidence>
<evidence type="ECO:0000256" key="5">
    <source>
        <dbReference type="ARBA" id="ARBA00022679"/>
    </source>
</evidence>
<sequence>MVSRVRPLDQLRTDFGGQDYGLARTVVAVRVAVVISIGALLAIGPYWVREHAAATVAVLGGAMAYAAALMAYPQLEVRRTRYAWLITAFDSAFTLALIALSGGVYSPVVSVLALAVIASAARLSLIETLLVAVLLGAAYVPVALTASPRQPVTAAPALLAGWSALYLLFVAIITAGLSALAEREHRSRLTALVEAEAEHAAAEEERDLRARLLRSYQSQQDGLQVLVHEFRTPVTSLEALTEALTSPQPMSDGDREASLHLVARHVRHIGDMLDALSDVALSRRPTFSTGRVRRVEIADLILAAADAVGLAPPRLRLTVDAGAVSVDAQALRRVLTNLLENAARHGRDEPVDVTCSRDGEELVVAVADRGPGIPADDLGELTTKYVSRGGQRGTAGLGLWIVQQIVEAMGGRVDFAARDGGGLVATFRAPVG</sequence>
<protein>
    <recommendedName>
        <fullName evidence="3">histidine kinase</fullName>
        <ecNumber evidence="3">2.7.13.3</ecNumber>
    </recommendedName>
</protein>
<evidence type="ECO:0000256" key="6">
    <source>
        <dbReference type="ARBA" id="ARBA00022777"/>
    </source>
</evidence>
<feature type="transmembrane region" description="Helical" evidence="8">
    <location>
        <begin position="104"/>
        <end position="121"/>
    </location>
</feature>
<keyword evidence="8" id="KW-1133">Transmembrane helix</keyword>
<dbReference type="Gene3D" id="1.10.287.130">
    <property type="match status" value="1"/>
</dbReference>
<name>A0ABQ1C787_9MYCO</name>
<comment type="caution">
    <text evidence="10">The sequence shown here is derived from an EMBL/GenBank/DDBJ whole genome shotgun (WGS) entry which is preliminary data.</text>
</comment>
<dbReference type="Proteomes" id="UP000465240">
    <property type="component" value="Unassembled WGS sequence"/>
</dbReference>
<dbReference type="InterPro" id="IPR036097">
    <property type="entry name" value="HisK_dim/P_sf"/>
</dbReference>
<evidence type="ECO:0000256" key="4">
    <source>
        <dbReference type="ARBA" id="ARBA00022553"/>
    </source>
</evidence>
<comment type="subcellular location">
    <subcellularLocation>
        <location evidence="2">Cell membrane</location>
    </subcellularLocation>
</comment>